<sequence>MQRNSSAASSGSSHPKRVEKPASKDTTVAAQGKENASGTHSNQVEASRVGLQAPSSILNEGLGVSGEHIADYICAVEFGWGKDWDGHDKGSDGKWLEGLPSGSKMGKLSKGGSPKARHVLYKLTDGANGTGIDAVWRADPATNYGKNFAIVEAKASRDEDGPKFMRKVNNTRQPGVASKLGVSGATDPSELLEPLELEQEAPPAKKSGKFSRSKSSPPAYCEKKQIYKKPKQILVQMSTEWIRANIESAVPKTLVYQILGSYSRHLFYAPLYHPKQSPKDHALARLNNTDETTHANHSALHYNDQEVKSFVNKRKKSLATKYGKLSSLNIE</sequence>
<evidence type="ECO:0000256" key="1">
    <source>
        <dbReference type="SAM" id="MobiDB-lite"/>
    </source>
</evidence>
<organism evidence="2 3">
    <name type="scientific">Pseudomonas viridiflava</name>
    <name type="common">Phytomonas viridiflava</name>
    <dbReference type="NCBI Taxonomy" id="33069"/>
    <lineage>
        <taxon>Bacteria</taxon>
        <taxon>Pseudomonadati</taxon>
        <taxon>Pseudomonadota</taxon>
        <taxon>Gammaproteobacteria</taxon>
        <taxon>Pseudomonadales</taxon>
        <taxon>Pseudomonadaceae</taxon>
        <taxon>Pseudomonas</taxon>
    </lineage>
</organism>
<feature type="compositionally biased region" description="Polar residues" evidence="1">
    <location>
        <begin position="24"/>
        <end position="45"/>
    </location>
</feature>
<dbReference type="EMBL" id="CP036495">
    <property type="protein sequence ID" value="UZA71928.1"/>
    <property type="molecule type" value="Genomic_DNA"/>
</dbReference>
<dbReference type="Proteomes" id="UP001163644">
    <property type="component" value="Chromosome"/>
</dbReference>
<accession>A0AA46W1C1</accession>
<evidence type="ECO:0000313" key="2">
    <source>
        <dbReference type="EMBL" id="UZA71928.1"/>
    </source>
</evidence>
<evidence type="ECO:0000313" key="3">
    <source>
        <dbReference type="Proteomes" id="UP001163644"/>
    </source>
</evidence>
<dbReference type="AlphaFoldDB" id="A0AA46W1C1"/>
<feature type="compositionally biased region" description="Low complexity" evidence="1">
    <location>
        <begin position="1"/>
        <end position="13"/>
    </location>
</feature>
<gene>
    <name evidence="2" type="ORF">EZZ81_21790</name>
</gene>
<reference evidence="2" key="1">
    <citation type="submission" date="2019-02" db="EMBL/GenBank/DDBJ databases">
        <authorList>
            <person name="Lutz S."/>
            <person name="Schori C."/>
            <person name="Ahrens C.H."/>
            <person name="Gueguen E."/>
        </authorList>
    </citation>
    <scope>NUCLEOTIDE SEQUENCE</scope>
    <source>
        <strain evidence="2">Psy35</strain>
    </source>
</reference>
<protein>
    <submittedName>
        <fullName evidence="2">Uncharacterized protein</fullName>
    </submittedName>
</protein>
<name>A0AA46W1C1_PSEVI</name>
<feature type="region of interest" description="Disordered" evidence="1">
    <location>
        <begin position="197"/>
        <end position="218"/>
    </location>
</feature>
<feature type="region of interest" description="Disordered" evidence="1">
    <location>
        <begin position="1"/>
        <end position="46"/>
    </location>
</feature>
<proteinExistence type="predicted"/>